<evidence type="ECO:0000256" key="1">
    <source>
        <dbReference type="ARBA" id="ARBA00001974"/>
    </source>
</evidence>
<dbReference type="PRINTS" id="PR00368">
    <property type="entry name" value="FADPNR"/>
</dbReference>
<dbReference type="InterPro" id="IPR050260">
    <property type="entry name" value="FAD-bd_OxRdtase"/>
</dbReference>
<dbReference type="AlphaFoldDB" id="A0A7H4PKW0"/>
<feature type="domain" description="FAD/NAD(P)-binding" evidence="6">
    <location>
        <begin position="9"/>
        <end position="246"/>
    </location>
</feature>
<dbReference type="PRINTS" id="PR00411">
    <property type="entry name" value="PNDRDTASEI"/>
</dbReference>
<dbReference type="PANTHER" id="PTHR43429">
    <property type="entry name" value="PYRIDINE NUCLEOTIDE-DISULFIDE OXIDOREDUCTASE DOMAIN-CONTAINING"/>
    <property type="match status" value="1"/>
</dbReference>
<name>A0A7H4PKW0_9ENTR</name>
<dbReference type="PANTHER" id="PTHR43429:SF3">
    <property type="entry name" value="NITRITE REDUCTASE [NAD(P)H]"/>
    <property type="match status" value="1"/>
</dbReference>
<gene>
    <name evidence="7" type="primary">todA</name>
    <name evidence="7" type="ORF">NCTC11685_06352</name>
</gene>
<evidence type="ECO:0000313" key="7">
    <source>
        <dbReference type="EMBL" id="STW79033.1"/>
    </source>
</evidence>
<comment type="cofactor">
    <cofactor evidence="1">
        <name>FAD</name>
        <dbReference type="ChEBI" id="CHEBI:57692"/>
    </cofactor>
</comment>
<proteinExistence type="inferred from homology"/>
<organism evidence="7 8">
    <name type="scientific">Klebsiella michiganensis</name>
    <dbReference type="NCBI Taxonomy" id="1134687"/>
    <lineage>
        <taxon>Bacteria</taxon>
        <taxon>Pseudomonadati</taxon>
        <taxon>Pseudomonadota</taxon>
        <taxon>Gammaproteobacteria</taxon>
        <taxon>Enterobacterales</taxon>
        <taxon>Enterobacteriaceae</taxon>
        <taxon>Klebsiella/Raoultella group</taxon>
        <taxon>Klebsiella</taxon>
    </lineage>
</organism>
<comment type="caution">
    <text evidence="7">The sequence shown here is derived from an EMBL/GenBank/DDBJ whole genome shotgun (WGS) entry which is preliminary data.</text>
</comment>
<evidence type="ECO:0000259" key="6">
    <source>
        <dbReference type="Pfam" id="PF07992"/>
    </source>
</evidence>
<accession>A0A7H4PKW0</accession>
<dbReference type="EC" id="1.18.1.3" evidence="7"/>
<dbReference type="InterPro" id="IPR023753">
    <property type="entry name" value="FAD/NAD-binding_dom"/>
</dbReference>
<dbReference type="GO" id="GO:0008860">
    <property type="term" value="F:ferredoxin-NAD+ reductase activity"/>
    <property type="evidence" value="ECO:0007669"/>
    <property type="project" value="UniProtKB-EC"/>
</dbReference>
<comment type="similarity">
    <text evidence="2">Belongs to the FAD-dependent oxidoreductase family.</text>
</comment>
<keyword evidence="7" id="KW-0560">Oxidoreductase</keyword>
<dbReference type="SUPFAM" id="SSF51905">
    <property type="entry name" value="FAD/NAD(P)-binding domain"/>
    <property type="match status" value="1"/>
</dbReference>
<dbReference type="InterPro" id="IPR036188">
    <property type="entry name" value="FAD/NAD-bd_sf"/>
</dbReference>
<evidence type="ECO:0000256" key="5">
    <source>
        <dbReference type="SAM" id="MobiDB-lite"/>
    </source>
</evidence>
<evidence type="ECO:0000256" key="2">
    <source>
        <dbReference type="ARBA" id="ARBA00006442"/>
    </source>
</evidence>
<evidence type="ECO:0000313" key="8">
    <source>
        <dbReference type="Proteomes" id="UP000254863"/>
    </source>
</evidence>
<dbReference type="EMBL" id="UGMS01000003">
    <property type="protein sequence ID" value="STW79033.1"/>
    <property type="molecule type" value="Genomic_DNA"/>
</dbReference>
<dbReference type="Proteomes" id="UP000254863">
    <property type="component" value="Unassembled WGS sequence"/>
</dbReference>
<feature type="compositionally biased region" description="Gly residues" evidence="5">
    <location>
        <begin position="257"/>
        <end position="268"/>
    </location>
</feature>
<evidence type="ECO:0000256" key="4">
    <source>
        <dbReference type="ARBA" id="ARBA00022827"/>
    </source>
</evidence>
<sequence length="292" mass="30676">MRSGLASPLIGDEPCQAYNRIQLSPVLGAEKAASETRLLPASWYPRHNVTVRAGETVTAVDIAARTLQTTAGELGWDELVFATGSLPFLPPLPGITQPHVFAFRTLADVEGILAIDGPAVVIGGGVLGVEAAAALRCHCDSVTLLHRGSGLMEQQIDAFAGEQLQMLLAERGIRCVMESRIAAIDEHQVRLEDGRAFAASRVVLATGVQPNKRLAERSGLACARGILVDRQLATAQPGVSAIGECCEIDGQTWGAGGTVSAPGGGVGGPPVRDPWRGFQLAGQRHPPEGHRH</sequence>
<dbReference type="Gene3D" id="3.50.50.60">
    <property type="entry name" value="FAD/NAD(P)-binding domain"/>
    <property type="match status" value="2"/>
</dbReference>
<dbReference type="Pfam" id="PF07992">
    <property type="entry name" value="Pyr_redox_2"/>
    <property type="match status" value="1"/>
</dbReference>
<feature type="region of interest" description="Disordered" evidence="5">
    <location>
        <begin position="257"/>
        <end position="292"/>
    </location>
</feature>
<keyword evidence="3" id="KW-0285">Flavoprotein</keyword>
<evidence type="ECO:0000256" key="3">
    <source>
        <dbReference type="ARBA" id="ARBA00022630"/>
    </source>
</evidence>
<protein>
    <submittedName>
        <fullName evidence="7">Nitrite reductase [NAD(P)H] large subunit</fullName>
        <ecNumber evidence="7">1.18.1.3</ecNumber>
    </submittedName>
</protein>
<reference evidence="7 8" key="1">
    <citation type="submission" date="2018-06" db="EMBL/GenBank/DDBJ databases">
        <authorList>
            <consortium name="Pathogen Informatics"/>
            <person name="Doyle S."/>
        </authorList>
    </citation>
    <scope>NUCLEOTIDE SEQUENCE [LARGE SCALE GENOMIC DNA]</scope>
    <source>
        <strain evidence="7 8">NCTC11685</strain>
    </source>
</reference>
<keyword evidence="4" id="KW-0274">FAD</keyword>